<dbReference type="Proteomes" id="UP001056120">
    <property type="component" value="Linkage Group LG10"/>
</dbReference>
<sequence length="218" mass="22201">MKLNYGVFGDVMSFDATFRTDRYDLVFVPFTGIDNHHHNVTFGAALLALETAKSYKWLLETFLTSHGIAPKVVVTDQDPAMKISIREVFPDTRHRLCMWHIMIKVADKNAGGAGSGSLAAGSPGAVSKRTNVAVYKNAGGAGSCSLAADSTVGGSSRAVGAGSKRSTSAGSKNTGGAGSCSLAADSAVGGSSRAVGAGSKRSIGAGSKRSIGAGSKNL</sequence>
<organism evidence="1 2">
    <name type="scientific">Smallanthus sonchifolius</name>
    <dbReference type="NCBI Taxonomy" id="185202"/>
    <lineage>
        <taxon>Eukaryota</taxon>
        <taxon>Viridiplantae</taxon>
        <taxon>Streptophyta</taxon>
        <taxon>Embryophyta</taxon>
        <taxon>Tracheophyta</taxon>
        <taxon>Spermatophyta</taxon>
        <taxon>Magnoliopsida</taxon>
        <taxon>eudicotyledons</taxon>
        <taxon>Gunneridae</taxon>
        <taxon>Pentapetalae</taxon>
        <taxon>asterids</taxon>
        <taxon>campanulids</taxon>
        <taxon>Asterales</taxon>
        <taxon>Asteraceae</taxon>
        <taxon>Asteroideae</taxon>
        <taxon>Heliantheae alliance</taxon>
        <taxon>Millerieae</taxon>
        <taxon>Smallanthus</taxon>
    </lineage>
</organism>
<keyword evidence="2" id="KW-1185">Reference proteome</keyword>
<evidence type="ECO:0000313" key="1">
    <source>
        <dbReference type="EMBL" id="KAI3802496.1"/>
    </source>
</evidence>
<evidence type="ECO:0000313" key="2">
    <source>
        <dbReference type="Proteomes" id="UP001056120"/>
    </source>
</evidence>
<proteinExistence type="predicted"/>
<reference evidence="1 2" key="2">
    <citation type="journal article" date="2022" name="Mol. Ecol. Resour.">
        <title>The genomes of chicory, endive, great burdock and yacon provide insights into Asteraceae paleo-polyploidization history and plant inulin production.</title>
        <authorList>
            <person name="Fan W."/>
            <person name="Wang S."/>
            <person name="Wang H."/>
            <person name="Wang A."/>
            <person name="Jiang F."/>
            <person name="Liu H."/>
            <person name="Zhao H."/>
            <person name="Xu D."/>
            <person name="Zhang Y."/>
        </authorList>
    </citation>
    <scope>NUCLEOTIDE SEQUENCE [LARGE SCALE GENOMIC DNA]</scope>
    <source>
        <strain evidence="2">cv. Yunnan</strain>
        <tissue evidence="1">Leaves</tissue>
    </source>
</reference>
<dbReference type="EMBL" id="CM042027">
    <property type="protein sequence ID" value="KAI3802496.1"/>
    <property type="molecule type" value="Genomic_DNA"/>
</dbReference>
<reference evidence="2" key="1">
    <citation type="journal article" date="2022" name="Mol. Ecol. Resour.">
        <title>The genomes of chicory, endive, great burdock and yacon provide insights into Asteraceae palaeo-polyploidization history and plant inulin production.</title>
        <authorList>
            <person name="Fan W."/>
            <person name="Wang S."/>
            <person name="Wang H."/>
            <person name="Wang A."/>
            <person name="Jiang F."/>
            <person name="Liu H."/>
            <person name="Zhao H."/>
            <person name="Xu D."/>
            <person name="Zhang Y."/>
        </authorList>
    </citation>
    <scope>NUCLEOTIDE SEQUENCE [LARGE SCALE GENOMIC DNA]</scope>
    <source>
        <strain evidence="2">cv. Yunnan</strain>
    </source>
</reference>
<accession>A0ACB9I4V4</accession>
<comment type="caution">
    <text evidence="1">The sequence shown here is derived from an EMBL/GenBank/DDBJ whole genome shotgun (WGS) entry which is preliminary data.</text>
</comment>
<name>A0ACB9I4V4_9ASTR</name>
<protein>
    <submittedName>
        <fullName evidence="1">Uncharacterized protein</fullName>
    </submittedName>
</protein>
<gene>
    <name evidence="1" type="ORF">L1987_30629</name>
</gene>